<dbReference type="InterPro" id="IPR003593">
    <property type="entry name" value="AAA+_ATPase"/>
</dbReference>
<dbReference type="InterPro" id="IPR002197">
    <property type="entry name" value="HTH_Fis"/>
</dbReference>
<dbReference type="InterPro" id="IPR025944">
    <property type="entry name" value="Sigma_54_int_dom_CS"/>
</dbReference>
<keyword evidence="4" id="KW-0238">DNA-binding</keyword>
<dbReference type="Gene3D" id="3.30.450.40">
    <property type="match status" value="1"/>
</dbReference>
<dbReference type="InterPro" id="IPR000253">
    <property type="entry name" value="FHA_dom"/>
</dbReference>
<evidence type="ECO:0000256" key="5">
    <source>
        <dbReference type="ARBA" id="ARBA00023159"/>
    </source>
</evidence>
<dbReference type="SUPFAM" id="SSF46689">
    <property type="entry name" value="Homeodomain-like"/>
    <property type="match status" value="1"/>
</dbReference>
<protein>
    <submittedName>
        <fullName evidence="10">Two component, sigma54 specific, transcriptional regulator, Fis family protein</fullName>
    </submittedName>
</protein>
<evidence type="ECO:0000256" key="6">
    <source>
        <dbReference type="ARBA" id="ARBA00023163"/>
    </source>
</evidence>
<sequence>MPAAILVSVRAGPDAGRELRVAMGERLRVGRGDAEDLQLQDQAVSRHHLTLEVVQGAGAPGVSLVEIAGVNPVWTLVDGQRRTLTGGETLAAGAALTVGNTTLSFAEAPALPSVDGPGGQGTAGRGPRTVEISLPEARSSRLAALAALGDRLARCGSLQAVYRTASQWAVEALPASRALLLSPDGSDILGAATSGPVVDLAISRTLLRRVLSENRAVMVRDVLSEPDLADRRSVQIRGIQGAMAAPAKNLVFYAEWSTKEAVASAVHGAAPRTWDDNALTLLVCAAQLLDAMGESATERSQLRAALSQRGSIEPGRVVGSSPQMKKLHVFLERVAATNATVLVNGESGTGKELAARMIHARSPRAERPFVAINCAAVPENLLESEFFGHEKGAFTGAVARHQGVFERAHTGTLFLDEIAEMAPATQARMLRVLENRSFTRVGGTEEVKVDVRLVAATHRDLRKLVADGQFREDLLYRLSVIHTKLPPLRERRGDIPELVRHFCSVLGDDMGRHVETVADDALAVLVNYRWPGNVRELRNVVERALVLGDGPVLELDDLPPELQHAGPHPDQPGASPVVSPQKVLPLAELEQQAIAAALEATGGNKARAAALLGIDRTTLYRKLKNAEN</sequence>
<evidence type="ECO:0000256" key="7">
    <source>
        <dbReference type="SAM" id="MobiDB-lite"/>
    </source>
</evidence>
<dbReference type="Pfam" id="PF25601">
    <property type="entry name" value="AAA_lid_14"/>
    <property type="match status" value="1"/>
</dbReference>
<dbReference type="CDD" id="cd00009">
    <property type="entry name" value="AAA"/>
    <property type="match status" value="1"/>
</dbReference>
<name>A6G018_9BACT</name>
<gene>
    <name evidence="10" type="ORF">PPSIR1_12568</name>
</gene>
<dbReference type="CDD" id="cd00060">
    <property type="entry name" value="FHA"/>
    <property type="match status" value="1"/>
</dbReference>
<dbReference type="PROSITE" id="PS50045">
    <property type="entry name" value="SIGMA54_INTERACT_4"/>
    <property type="match status" value="1"/>
</dbReference>
<evidence type="ECO:0000256" key="2">
    <source>
        <dbReference type="ARBA" id="ARBA00022840"/>
    </source>
</evidence>
<evidence type="ECO:0000259" key="8">
    <source>
        <dbReference type="PROSITE" id="PS50006"/>
    </source>
</evidence>
<dbReference type="EMBL" id="ABCS01000008">
    <property type="protein sequence ID" value="EDM80715.1"/>
    <property type="molecule type" value="Genomic_DNA"/>
</dbReference>
<dbReference type="PANTHER" id="PTHR32071">
    <property type="entry name" value="TRANSCRIPTIONAL REGULATORY PROTEIN"/>
    <property type="match status" value="1"/>
</dbReference>
<comment type="caution">
    <text evidence="10">The sequence shown here is derived from an EMBL/GenBank/DDBJ whole genome shotgun (WGS) entry which is preliminary data.</text>
</comment>
<dbReference type="SMART" id="SM00382">
    <property type="entry name" value="AAA"/>
    <property type="match status" value="1"/>
</dbReference>
<reference evidence="10 11" key="1">
    <citation type="submission" date="2007-06" db="EMBL/GenBank/DDBJ databases">
        <authorList>
            <person name="Shimkets L."/>
            <person name="Ferriera S."/>
            <person name="Johnson J."/>
            <person name="Kravitz S."/>
            <person name="Beeson K."/>
            <person name="Sutton G."/>
            <person name="Rogers Y.-H."/>
            <person name="Friedman R."/>
            <person name="Frazier M."/>
            <person name="Venter J.C."/>
        </authorList>
    </citation>
    <scope>NUCLEOTIDE SEQUENCE [LARGE SCALE GENOMIC DNA]</scope>
    <source>
        <strain evidence="10 11">SIR-1</strain>
    </source>
</reference>
<keyword evidence="6" id="KW-0804">Transcription</keyword>
<dbReference type="RefSeq" id="WP_006970067.1">
    <property type="nucleotide sequence ID" value="NZ_ABCS01000008.1"/>
</dbReference>
<dbReference type="PRINTS" id="PR01590">
    <property type="entry name" value="HTHFIS"/>
</dbReference>
<evidence type="ECO:0000256" key="1">
    <source>
        <dbReference type="ARBA" id="ARBA00022741"/>
    </source>
</evidence>
<dbReference type="SUPFAM" id="SSF49879">
    <property type="entry name" value="SMAD/FHA domain"/>
    <property type="match status" value="1"/>
</dbReference>
<dbReference type="InterPro" id="IPR009057">
    <property type="entry name" value="Homeodomain-like_sf"/>
</dbReference>
<dbReference type="Gene3D" id="2.60.200.20">
    <property type="match status" value="1"/>
</dbReference>
<feature type="domain" description="FHA" evidence="8">
    <location>
        <begin position="27"/>
        <end position="82"/>
    </location>
</feature>
<dbReference type="GO" id="GO:0006355">
    <property type="term" value="P:regulation of DNA-templated transcription"/>
    <property type="evidence" value="ECO:0007669"/>
    <property type="project" value="InterPro"/>
</dbReference>
<accession>A6G018</accession>
<dbReference type="eggNOG" id="COG2204">
    <property type="taxonomic scope" value="Bacteria"/>
</dbReference>
<keyword evidence="1" id="KW-0547">Nucleotide-binding</keyword>
<dbReference type="GO" id="GO:0043565">
    <property type="term" value="F:sequence-specific DNA binding"/>
    <property type="evidence" value="ECO:0007669"/>
    <property type="project" value="InterPro"/>
</dbReference>
<evidence type="ECO:0000259" key="9">
    <source>
        <dbReference type="PROSITE" id="PS50045"/>
    </source>
</evidence>
<dbReference type="Pfam" id="PF16697">
    <property type="entry name" value="Yop-YscD_cpl"/>
    <property type="match status" value="1"/>
</dbReference>
<keyword evidence="3" id="KW-0805">Transcription regulation</keyword>
<keyword evidence="2" id="KW-0067">ATP-binding</keyword>
<dbReference type="FunFam" id="3.40.50.300:FF:000006">
    <property type="entry name" value="DNA-binding transcriptional regulator NtrC"/>
    <property type="match status" value="1"/>
</dbReference>
<keyword evidence="5" id="KW-0010">Activator</keyword>
<dbReference type="Gene3D" id="1.10.8.60">
    <property type="match status" value="1"/>
</dbReference>
<evidence type="ECO:0000313" key="11">
    <source>
        <dbReference type="Proteomes" id="UP000005801"/>
    </source>
</evidence>
<feature type="domain" description="Sigma-54 factor interaction" evidence="9">
    <location>
        <begin position="317"/>
        <end position="546"/>
    </location>
</feature>
<keyword evidence="11" id="KW-1185">Reference proteome</keyword>
<evidence type="ECO:0000256" key="3">
    <source>
        <dbReference type="ARBA" id="ARBA00023015"/>
    </source>
</evidence>
<dbReference type="Gene3D" id="3.40.50.300">
    <property type="entry name" value="P-loop containing nucleotide triphosphate hydrolases"/>
    <property type="match status" value="1"/>
</dbReference>
<dbReference type="InterPro" id="IPR032030">
    <property type="entry name" value="YscD_cytoplasmic_dom"/>
</dbReference>
<evidence type="ECO:0000256" key="4">
    <source>
        <dbReference type="ARBA" id="ARBA00023125"/>
    </source>
</evidence>
<dbReference type="PROSITE" id="PS00688">
    <property type="entry name" value="SIGMA54_INTERACT_3"/>
    <property type="match status" value="1"/>
</dbReference>
<dbReference type="AlphaFoldDB" id="A6G018"/>
<dbReference type="InterPro" id="IPR058031">
    <property type="entry name" value="AAA_lid_NorR"/>
</dbReference>
<dbReference type="InterPro" id="IPR025943">
    <property type="entry name" value="Sigma_54_int_dom_ATP-bd_2"/>
</dbReference>
<dbReference type="Proteomes" id="UP000005801">
    <property type="component" value="Unassembled WGS sequence"/>
</dbReference>
<dbReference type="PROSITE" id="PS00676">
    <property type="entry name" value="SIGMA54_INTERACT_2"/>
    <property type="match status" value="1"/>
</dbReference>
<dbReference type="SUPFAM" id="SSF52540">
    <property type="entry name" value="P-loop containing nucleoside triphosphate hydrolases"/>
    <property type="match status" value="1"/>
</dbReference>
<dbReference type="SUPFAM" id="SSF55781">
    <property type="entry name" value="GAF domain-like"/>
    <property type="match status" value="1"/>
</dbReference>
<evidence type="ECO:0000313" key="10">
    <source>
        <dbReference type="EMBL" id="EDM80715.1"/>
    </source>
</evidence>
<dbReference type="GO" id="GO:0005524">
    <property type="term" value="F:ATP binding"/>
    <property type="evidence" value="ECO:0007669"/>
    <property type="project" value="UniProtKB-KW"/>
</dbReference>
<dbReference type="InterPro" id="IPR029016">
    <property type="entry name" value="GAF-like_dom_sf"/>
</dbReference>
<dbReference type="Gene3D" id="1.10.10.60">
    <property type="entry name" value="Homeodomain-like"/>
    <property type="match status" value="1"/>
</dbReference>
<dbReference type="InterPro" id="IPR002078">
    <property type="entry name" value="Sigma_54_int"/>
</dbReference>
<dbReference type="Pfam" id="PF02954">
    <property type="entry name" value="HTH_8"/>
    <property type="match status" value="1"/>
</dbReference>
<dbReference type="InterPro" id="IPR008984">
    <property type="entry name" value="SMAD_FHA_dom_sf"/>
</dbReference>
<dbReference type="FunFam" id="1.10.8.60:FF:000014">
    <property type="entry name" value="DNA-binding transcriptional regulator NtrC"/>
    <property type="match status" value="1"/>
</dbReference>
<dbReference type="PROSITE" id="PS50006">
    <property type="entry name" value="FHA_DOMAIN"/>
    <property type="match status" value="1"/>
</dbReference>
<dbReference type="OrthoDB" id="5496274at2"/>
<dbReference type="InterPro" id="IPR027417">
    <property type="entry name" value="P-loop_NTPase"/>
</dbReference>
<organism evidence="10 11">
    <name type="scientific">Plesiocystis pacifica SIR-1</name>
    <dbReference type="NCBI Taxonomy" id="391625"/>
    <lineage>
        <taxon>Bacteria</taxon>
        <taxon>Pseudomonadati</taxon>
        <taxon>Myxococcota</taxon>
        <taxon>Polyangia</taxon>
        <taxon>Nannocystales</taxon>
        <taxon>Nannocystaceae</taxon>
        <taxon>Plesiocystis</taxon>
    </lineage>
</organism>
<proteinExistence type="predicted"/>
<dbReference type="Pfam" id="PF00158">
    <property type="entry name" value="Sigma54_activat"/>
    <property type="match status" value="1"/>
</dbReference>
<dbReference type="STRING" id="391625.PPSIR1_12568"/>
<feature type="region of interest" description="Disordered" evidence="7">
    <location>
        <begin position="557"/>
        <end position="578"/>
    </location>
</feature>